<sequence length="813" mass="92728">MEQERIHSLHHDPNDWLGFGTIGSNEEAKQFFDEARKRFSKHASGTDMFEKFVRDHEQRFSQRFSHFLDISREFDPTPPSVNNPSVSQDGSSEPSTDFMTPGFPFAGSSFPRFSSFGKFPRFSNILMASPPSAHTISTSWADAEKIELSRSTFYRTHINSYRFSSDQVNSNYEESYESESESEDEESNASALEPPPQRKAIEDVRSEPCSLSIAPSEASETNTEVNCQRSPDQTPEQRKDRLFRLANELLMTERSYVAVLNLIDQVFHFRVDQENRAHHMFPQETVPQMFSNIKSIYKFHNDHLLPQLEERMGKWDMDPRIGDIMKTSAPFLKLYSEYVKNFDSAMSLINAMQAKNARFAAIMHEIHQMPECGNLTLTHHMLSPIQRIPRYELLLKDYLKKLSDDSNDRGDTEKALHLVSLAANHANEAMKKISQFQQLLEIQENISGAVDLVSPTRELLKEGKVHKISARSTDHQERYLFLFSDVLLLCSPRLISNRVISGPTYRLRVKFDIESLQVLEGDNIETENTFYIRDQSCCKTVELYTHTSKEKEVWLDALFRAMDELYRRKSSLRISPESDSTNGCVLGQSDDSPVTAPDVDLGKRAPTLKRMDSARLCKDCEGSFGVMRRKHHCHACGLVVCGKCSGHKMPLQFEGNKMCRVCQSCYKILIQRSAPNSPEISASNSPAAFSRGKGVLEVPANAPCVLSGYMQLKTSKSWVSRWFALHSDFVLYSFRSHSDKRAMTATPVPGFTVLLVLDNKGEPESGKEKTFKMYHKRKTYYFQTSAKEDTMRWVHALEMASHAELPSPDSSTR</sequence>
<dbReference type="Gene3D" id="3.30.40.10">
    <property type="entry name" value="Zinc/RING finger domain, C3HC4 (zinc finger)"/>
    <property type="match status" value="1"/>
</dbReference>
<keyword evidence="4" id="KW-0479">Metal-binding</keyword>
<dbReference type="GO" id="GO:0005856">
    <property type="term" value="C:cytoskeleton"/>
    <property type="evidence" value="ECO:0007669"/>
    <property type="project" value="UniProtKB-SubCell"/>
</dbReference>
<dbReference type="InterPro" id="IPR051092">
    <property type="entry name" value="FYVE_RhoGEF_PH"/>
</dbReference>
<dbReference type="PROSITE" id="PS50178">
    <property type="entry name" value="ZF_FYVE"/>
    <property type="match status" value="1"/>
</dbReference>
<reference evidence="10" key="1">
    <citation type="submission" date="2025-08" db="UniProtKB">
        <authorList>
            <consortium name="RefSeq"/>
        </authorList>
    </citation>
    <scope>IDENTIFICATION</scope>
    <source>
        <tissue evidence="10">Whole organism</tissue>
    </source>
</reference>
<dbReference type="AlphaFoldDB" id="A0A6J1SA62"/>
<dbReference type="InterPro" id="IPR000219">
    <property type="entry name" value="DH_dom"/>
</dbReference>
<evidence type="ECO:0000256" key="6">
    <source>
        <dbReference type="ARBA" id="ARBA00022833"/>
    </source>
</evidence>
<dbReference type="CDD" id="cd00160">
    <property type="entry name" value="RhoGEF"/>
    <property type="match status" value="1"/>
</dbReference>
<evidence type="ECO:0000313" key="10">
    <source>
        <dbReference type="RefSeq" id="XP_026277947.2"/>
    </source>
</evidence>
<dbReference type="PANTHER" id="PTHR12673">
    <property type="entry name" value="FACIOGENITAL DYSPLASIA PROTEIN"/>
    <property type="match status" value="1"/>
</dbReference>
<dbReference type="PROSITE" id="PS50010">
    <property type="entry name" value="DH_2"/>
    <property type="match status" value="1"/>
</dbReference>
<protein>
    <submittedName>
        <fullName evidence="10">FYVE, RhoGEF and PH domain-containing protein 4</fullName>
    </submittedName>
</protein>
<dbReference type="InterPro" id="IPR011993">
    <property type="entry name" value="PH-like_dom_sf"/>
</dbReference>
<dbReference type="InterPro" id="IPR013083">
    <property type="entry name" value="Znf_RING/FYVE/PHD"/>
</dbReference>
<dbReference type="Gene3D" id="1.20.900.10">
    <property type="entry name" value="Dbl homology (DH) domain"/>
    <property type="match status" value="1"/>
</dbReference>
<keyword evidence="6" id="KW-0862">Zinc</keyword>
<dbReference type="RefSeq" id="XP_026277947.2">
    <property type="nucleotide sequence ID" value="XM_026422162.2"/>
</dbReference>
<evidence type="ECO:0000256" key="8">
    <source>
        <dbReference type="SAM" id="MobiDB-lite"/>
    </source>
</evidence>
<dbReference type="SMART" id="SM00325">
    <property type="entry name" value="RhoGEF"/>
    <property type="match status" value="1"/>
</dbReference>
<gene>
    <name evidence="10" type="primary">LOC113206196</name>
</gene>
<feature type="compositionally biased region" description="Acidic residues" evidence="8">
    <location>
        <begin position="174"/>
        <end position="187"/>
    </location>
</feature>
<proteinExistence type="predicted"/>
<dbReference type="InterPro" id="IPR017455">
    <property type="entry name" value="Znf_FYVE-rel"/>
</dbReference>
<dbReference type="CDD" id="cd13388">
    <property type="entry name" value="PH1_FGD1-4_like"/>
    <property type="match status" value="1"/>
</dbReference>
<dbReference type="PANTHER" id="PTHR12673:SF241">
    <property type="entry name" value="DH DOMAIN-CONTAINING PROTEIN"/>
    <property type="match status" value="1"/>
</dbReference>
<dbReference type="InterPro" id="IPR001849">
    <property type="entry name" value="PH_domain"/>
</dbReference>
<keyword evidence="9" id="KW-1185">Reference proteome</keyword>
<feature type="region of interest" description="Disordered" evidence="8">
    <location>
        <begin position="172"/>
        <end position="238"/>
    </location>
</feature>
<dbReference type="GO" id="GO:0007010">
    <property type="term" value="P:cytoskeleton organization"/>
    <property type="evidence" value="ECO:0007669"/>
    <property type="project" value="TreeGrafter"/>
</dbReference>
<dbReference type="InterPro" id="IPR000306">
    <property type="entry name" value="Znf_FYVE"/>
</dbReference>
<dbReference type="Pfam" id="PF00169">
    <property type="entry name" value="PH"/>
    <property type="match status" value="1"/>
</dbReference>
<feature type="region of interest" description="Disordered" evidence="8">
    <location>
        <begin position="75"/>
        <end position="100"/>
    </location>
</feature>
<evidence type="ECO:0000256" key="5">
    <source>
        <dbReference type="ARBA" id="ARBA00022771"/>
    </source>
</evidence>
<dbReference type="SUPFAM" id="SSF48065">
    <property type="entry name" value="DBL homology domain (DH-domain)"/>
    <property type="match status" value="1"/>
</dbReference>
<accession>A0A6J1SA62</accession>
<dbReference type="Pfam" id="PF22697">
    <property type="entry name" value="SOS1_NGEF_PH"/>
    <property type="match status" value="1"/>
</dbReference>
<dbReference type="InterPro" id="IPR055251">
    <property type="entry name" value="SOS1_NGEF_PH"/>
</dbReference>
<dbReference type="Proteomes" id="UP000504606">
    <property type="component" value="Unplaced"/>
</dbReference>
<dbReference type="KEGG" id="foc:113206196"/>
<evidence type="ECO:0000256" key="2">
    <source>
        <dbReference type="ARBA" id="ARBA00022490"/>
    </source>
</evidence>
<keyword evidence="2" id="KW-0963">Cytoplasm</keyword>
<dbReference type="GO" id="GO:0005085">
    <property type="term" value="F:guanyl-nucleotide exchange factor activity"/>
    <property type="evidence" value="ECO:0007669"/>
    <property type="project" value="UniProtKB-KW"/>
</dbReference>
<comment type="subcellular location">
    <subcellularLocation>
        <location evidence="1">Cytoplasm</location>
        <location evidence="1">Cytoskeleton</location>
    </subcellularLocation>
</comment>
<evidence type="ECO:0000256" key="4">
    <source>
        <dbReference type="ARBA" id="ARBA00022723"/>
    </source>
</evidence>
<dbReference type="PROSITE" id="PS50003">
    <property type="entry name" value="PH_DOMAIN"/>
    <property type="match status" value="2"/>
</dbReference>
<evidence type="ECO:0000256" key="3">
    <source>
        <dbReference type="ARBA" id="ARBA00022658"/>
    </source>
</evidence>
<dbReference type="InterPro" id="IPR035899">
    <property type="entry name" value="DBL_dom_sf"/>
</dbReference>
<dbReference type="SMART" id="SM00233">
    <property type="entry name" value="PH"/>
    <property type="match status" value="2"/>
</dbReference>
<dbReference type="Pfam" id="PF00621">
    <property type="entry name" value="RhoGEF"/>
    <property type="match status" value="1"/>
</dbReference>
<organism evidence="9 10">
    <name type="scientific">Frankliniella occidentalis</name>
    <name type="common">Western flower thrips</name>
    <name type="synonym">Euthrips occidentalis</name>
    <dbReference type="NCBI Taxonomy" id="133901"/>
    <lineage>
        <taxon>Eukaryota</taxon>
        <taxon>Metazoa</taxon>
        <taxon>Ecdysozoa</taxon>
        <taxon>Arthropoda</taxon>
        <taxon>Hexapoda</taxon>
        <taxon>Insecta</taxon>
        <taxon>Pterygota</taxon>
        <taxon>Neoptera</taxon>
        <taxon>Paraneoptera</taxon>
        <taxon>Thysanoptera</taxon>
        <taxon>Terebrantia</taxon>
        <taxon>Thripoidea</taxon>
        <taxon>Thripidae</taxon>
        <taxon>Frankliniella</taxon>
    </lineage>
</organism>
<dbReference type="SMART" id="SM00064">
    <property type="entry name" value="FYVE"/>
    <property type="match status" value="1"/>
</dbReference>
<keyword evidence="5" id="KW-0863">Zinc-finger</keyword>
<dbReference type="GO" id="GO:0008270">
    <property type="term" value="F:zinc ion binding"/>
    <property type="evidence" value="ECO:0007669"/>
    <property type="project" value="UniProtKB-KW"/>
</dbReference>
<dbReference type="GeneID" id="113206196"/>
<evidence type="ECO:0000256" key="1">
    <source>
        <dbReference type="ARBA" id="ARBA00004245"/>
    </source>
</evidence>
<evidence type="ECO:0000256" key="7">
    <source>
        <dbReference type="ARBA" id="ARBA00023212"/>
    </source>
</evidence>
<dbReference type="Pfam" id="PF01363">
    <property type="entry name" value="FYVE"/>
    <property type="match status" value="1"/>
</dbReference>
<dbReference type="SUPFAM" id="SSF50729">
    <property type="entry name" value="PH domain-like"/>
    <property type="match status" value="2"/>
</dbReference>
<keyword evidence="7" id="KW-0206">Cytoskeleton</keyword>
<keyword evidence="3" id="KW-0344">Guanine-nucleotide releasing factor</keyword>
<dbReference type="Gene3D" id="2.30.29.30">
    <property type="entry name" value="Pleckstrin-homology domain (PH domain)/Phosphotyrosine-binding domain (PTB)"/>
    <property type="match status" value="2"/>
</dbReference>
<name>A0A6J1SA62_FRAOC</name>
<dbReference type="GO" id="GO:0046847">
    <property type="term" value="P:filopodium assembly"/>
    <property type="evidence" value="ECO:0007669"/>
    <property type="project" value="TreeGrafter"/>
</dbReference>
<feature type="compositionally biased region" description="Polar residues" evidence="8">
    <location>
        <begin position="88"/>
        <end position="98"/>
    </location>
</feature>
<dbReference type="OrthoDB" id="245697at2759"/>
<dbReference type="GO" id="GO:0005737">
    <property type="term" value="C:cytoplasm"/>
    <property type="evidence" value="ECO:0007669"/>
    <property type="project" value="TreeGrafter"/>
</dbReference>
<evidence type="ECO:0000313" key="9">
    <source>
        <dbReference type="Proteomes" id="UP000504606"/>
    </source>
</evidence>
<feature type="compositionally biased region" description="Polar residues" evidence="8">
    <location>
        <begin position="218"/>
        <end position="234"/>
    </location>
</feature>